<feature type="compositionally biased region" description="Basic and acidic residues" evidence="1">
    <location>
        <begin position="591"/>
        <end position="601"/>
    </location>
</feature>
<dbReference type="GO" id="GO:0043457">
    <property type="term" value="P:regulation of cellular respiration"/>
    <property type="evidence" value="ECO:0007669"/>
    <property type="project" value="InterPro"/>
</dbReference>
<feature type="compositionally biased region" description="Basic and acidic residues" evidence="1">
    <location>
        <begin position="264"/>
        <end position="279"/>
    </location>
</feature>
<dbReference type="InterPro" id="IPR005162">
    <property type="entry name" value="Retrotrans_gag_dom"/>
</dbReference>
<feature type="region of interest" description="Disordered" evidence="1">
    <location>
        <begin position="264"/>
        <end position="293"/>
    </location>
</feature>
<dbReference type="PANTHER" id="PTHR47188:SF1">
    <property type="entry name" value="PROTEIN TAR1"/>
    <property type="match status" value="1"/>
</dbReference>
<proteinExistence type="predicted"/>
<dbReference type="InterPro" id="IPR044792">
    <property type="entry name" value="TAR1"/>
</dbReference>
<evidence type="ECO:0000259" key="2">
    <source>
        <dbReference type="Pfam" id="PF03732"/>
    </source>
</evidence>
<dbReference type="AlphaFoldDB" id="A0A5C7HXW0"/>
<feature type="region of interest" description="Disordered" evidence="1">
    <location>
        <begin position="63"/>
        <end position="82"/>
    </location>
</feature>
<comment type="caution">
    <text evidence="3">The sequence shown here is derived from an EMBL/GenBank/DDBJ whole genome shotgun (WGS) entry which is preliminary data.</text>
</comment>
<dbReference type="CDD" id="cd00303">
    <property type="entry name" value="retropepsin_like"/>
    <property type="match status" value="1"/>
</dbReference>
<keyword evidence="4" id="KW-1185">Reference proteome</keyword>
<dbReference type="Pfam" id="PF13975">
    <property type="entry name" value="gag-asp_proteas"/>
    <property type="match status" value="1"/>
</dbReference>
<dbReference type="InterPro" id="IPR021109">
    <property type="entry name" value="Peptidase_aspartic_dom_sf"/>
</dbReference>
<dbReference type="PROSITE" id="PS00141">
    <property type="entry name" value="ASP_PROTEASE"/>
    <property type="match status" value="1"/>
</dbReference>
<feature type="domain" description="Retrotransposon gag" evidence="2">
    <location>
        <begin position="443"/>
        <end position="533"/>
    </location>
</feature>
<dbReference type="Pfam" id="PF03732">
    <property type="entry name" value="Retrotrans_gag"/>
    <property type="match status" value="1"/>
</dbReference>
<feature type="region of interest" description="Disordered" evidence="1">
    <location>
        <begin position="384"/>
        <end position="407"/>
    </location>
</feature>
<accession>A0A5C7HXW0</accession>
<dbReference type="InterPro" id="IPR001969">
    <property type="entry name" value="Aspartic_peptidase_AS"/>
</dbReference>
<reference evidence="4" key="1">
    <citation type="journal article" date="2019" name="Gigascience">
        <title>De novo genome assembly of the endangered Acer yangbiense, a plant species with extremely small populations endemic to Yunnan Province, China.</title>
        <authorList>
            <person name="Yang J."/>
            <person name="Wariss H.M."/>
            <person name="Tao L."/>
            <person name="Zhang R."/>
            <person name="Yun Q."/>
            <person name="Hollingsworth P."/>
            <person name="Dao Z."/>
            <person name="Luo G."/>
            <person name="Guo H."/>
            <person name="Ma Y."/>
            <person name="Sun W."/>
        </authorList>
    </citation>
    <scope>NUCLEOTIDE SEQUENCE [LARGE SCALE GENOMIC DNA]</scope>
    <source>
        <strain evidence="4">cv. Malutang</strain>
    </source>
</reference>
<sequence length="742" mass="82245">MLSLEPFLEDQGRSTVQPVRDPANQLPCALRVYWPVDSHTCQTPWHIAWAWATAAIRIDPRPESINGPACDRSTSDRGASPAPIRFPPDNFKHYLTLFSKSFSSFPRAPRDATGSGCNGAFTLSGAPFQGTWARSAAEDASPDYNSDVGDARFSSLALPGSLTVTRGILAYTPSPGRQWHALLLSFIGAVRARVRCCADGARAGAIDQTAEGDQEARTPVLPPDDKTGSRVVLLGRFRQRSFRRALSKQPQLVREAMASDSEVAARVEEQARGRGEQRTHTKRSKSKGSSMDALEARMAGLEEAISGSQTTLSDVIGRLNGLEADYGEITQATKSVIREFQKGFKEDLCFLTQELCNLRTFVEHELRAIRAEVDEICTEWASHQNSPSTSLGATTSTNTIQVPKPSTYSGNRKAMEVENFLFGLEQYFEAKGVRDDATRIANAPTFLWESVQLWWRHKHGDSINPITTWDEFKRELKKQFSPTNAEKEARGHLRRLKQSGSISDYVKEFTTLTLEIEDMSDKDQLFFFMDGLKDWARVELERRNVQDIDTAIAAAESLTDLTRSKERSDNHGEEGDKPKDNDRKDKGRSKSPNDDNRHDIQGGKPAVIKPKSPCFICDGPHWVRDCPKRKMLNAMVTQLEESKATEGQASMGSIQQIYAINGQAMPPTLAKKGLMFMKATIRGKQVRAMLDTGATHNFISVDEANRLGLRITNDESAIKATNSPVKLIDGTAKGVTVHLGPW</sequence>
<name>A0A5C7HXW0_9ROSI</name>
<protein>
    <recommendedName>
        <fullName evidence="2">Retrotransposon gag domain-containing protein</fullName>
    </recommendedName>
</protein>
<feature type="region of interest" description="Disordered" evidence="1">
    <location>
        <begin position="559"/>
        <end position="607"/>
    </location>
</feature>
<organism evidence="3 4">
    <name type="scientific">Acer yangbiense</name>
    <dbReference type="NCBI Taxonomy" id="1000413"/>
    <lineage>
        <taxon>Eukaryota</taxon>
        <taxon>Viridiplantae</taxon>
        <taxon>Streptophyta</taxon>
        <taxon>Embryophyta</taxon>
        <taxon>Tracheophyta</taxon>
        <taxon>Spermatophyta</taxon>
        <taxon>Magnoliopsida</taxon>
        <taxon>eudicotyledons</taxon>
        <taxon>Gunneridae</taxon>
        <taxon>Pentapetalae</taxon>
        <taxon>rosids</taxon>
        <taxon>malvids</taxon>
        <taxon>Sapindales</taxon>
        <taxon>Sapindaceae</taxon>
        <taxon>Hippocastanoideae</taxon>
        <taxon>Acereae</taxon>
        <taxon>Acer</taxon>
    </lineage>
</organism>
<dbReference type="GO" id="GO:0004190">
    <property type="term" value="F:aspartic-type endopeptidase activity"/>
    <property type="evidence" value="ECO:0007669"/>
    <property type="project" value="InterPro"/>
</dbReference>
<dbReference type="OrthoDB" id="1939000at2759"/>
<dbReference type="SUPFAM" id="SSF50630">
    <property type="entry name" value="Acid proteases"/>
    <property type="match status" value="1"/>
</dbReference>
<evidence type="ECO:0000313" key="4">
    <source>
        <dbReference type="Proteomes" id="UP000323000"/>
    </source>
</evidence>
<dbReference type="GO" id="GO:0006508">
    <property type="term" value="P:proteolysis"/>
    <property type="evidence" value="ECO:0007669"/>
    <property type="project" value="InterPro"/>
</dbReference>
<evidence type="ECO:0000256" key="1">
    <source>
        <dbReference type="SAM" id="MobiDB-lite"/>
    </source>
</evidence>
<dbReference type="EMBL" id="VAHF01000005">
    <property type="protein sequence ID" value="TXG61730.1"/>
    <property type="molecule type" value="Genomic_DNA"/>
</dbReference>
<dbReference type="PANTHER" id="PTHR47188">
    <property type="entry name" value="PROTEIN TAR1"/>
    <property type="match status" value="1"/>
</dbReference>
<feature type="compositionally biased region" description="Basic and acidic residues" evidence="1">
    <location>
        <begin position="562"/>
        <end position="585"/>
    </location>
</feature>
<dbReference type="Gene3D" id="2.40.70.10">
    <property type="entry name" value="Acid Proteases"/>
    <property type="match status" value="1"/>
</dbReference>
<dbReference type="Proteomes" id="UP000323000">
    <property type="component" value="Chromosome 5"/>
</dbReference>
<evidence type="ECO:0000313" key="3">
    <source>
        <dbReference type="EMBL" id="TXG61730.1"/>
    </source>
</evidence>
<gene>
    <name evidence="3" type="ORF">EZV62_013093</name>
</gene>